<evidence type="ECO:0000256" key="3">
    <source>
        <dbReference type="ARBA" id="ARBA00004922"/>
    </source>
</evidence>
<sequence length="135" mass="15806">MSVLHYPFNKYKYLLMIGFFAYISILFLFINFDGKALRKNGGSTKKTKILNLQHNELRNKCELRSHINELNRKQKILNENVFGPLKPEDTIIAIQVHDRIDYLTLAISALQQVRGIERTLLIFSHDVFDSEINRI</sequence>
<dbReference type="GO" id="GO:0009312">
    <property type="term" value="P:oligosaccharide biosynthetic process"/>
    <property type="evidence" value="ECO:0007669"/>
    <property type="project" value="InterPro"/>
</dbReference>
<dbReference type="GO" id="GO:0008455">
    <property type="term" value="F:alpha-1,6-mannosylglycoprotein 2-beta-N-acetylglucosaminyltransferase activity"/>
    <property type="evidence" value="ECO:0007669"/>
    <property type="project" value="InterPro"/>
</dbReference>
<comment type="caution">
    <text evidence="17">The sequence shown here is derived from an EMBL/GenBank/DDBJ whole genome shotgun (WGS) entry which is preliminary data.</text>
</comment>
<feature type="transmembrane region" description="Helical" evidence="16">
    <location>
        <begin position="12"/>
        <end position="30"/>
    </location>
</feature>
<comment type="subcellular location">
    <subcellularLocation>
        <location evidence="2">Golgi apparatus membrane</location>
        <topology evidence="2">Single-pass type II membrane protein</topology>
    </subcellularLocation>
</comment>
<dbReference type="PANTHER" id="PTHR12871:SF0">
    <property type="entry name" value="ALPHA-1,6-MANNOSYL-GLYCOPROTEIN 2-BETA-N-ACETYLGLUCOSAMINYLTRANSFERASE"/>
    <property type="match status" value="1"/>
</dbReference>
<dbReference type="GO" id="GO:0006487">
    <property type="term" value="P:protein N-linked glycosylation"/>
    <property type="evidence" value="ECO:0007669"/>
    <property type="project" value="TreeGrafter"/>
</dbReference>
<keyword evidence="14" id="KW-0464">Manganese</keyword>
<dbReference type="PANTHER" id="PTHR12871">
    <property type="entry name" value="BETA-1,2-N-ACETYLGLUCOSAMINYLTRANSFERASE II"/>
    <property type="match status" value="1"/>
</dbReference>
<feature type="binding site" evidence="15">
    <location>
        <position position="126"/>
    </location>
    <ligand>
        <name>substrate</name>
    </ligand>
</feature>
<evidence type="ECO:0000256" key="11">
    <source>
        <dbReference type="ARBA" id="ARBA00023136"/>
    </source>
</evidence>
<gene>
    <name evidence="17" type="ORF">B4U80_10234</name>
</gene>
<proteinExistence type="predicted"/>
<organism evidence="17 18">
    <name type="scientific">Leptotrombidium deliense</name>
    <dbReference type="NCBI Taxonomy" id="299467"/>
    <lineage>
        <taxon>Eukaryota</taxon>
        <taxon>Metazoa</taxon>
        <taxon>Ecdysozoa</taxon>
        <taxon>Arthropoda</taxon>
        <taxon>Chelicerata</taxon>
        <taxon>Arachnida</taxon>
        <taxon>Acari</taxon>
        <taxon>Acariformes</taxon>
        <taxon>Trombidiformes</taxon>
        <taxon>Prostigmata</taxon>
        <taxon>Anystina</taxon>
        <taxon>Parasitengona</taxon>
        <taxon>Trombiculoidea</taxon>
        <taxon>Trombiculidae</taxon>
        <taxon>Leptotrombidium</taxon>
    </lineage>
</organism>
<evidence type="ECO:0000256" key="12">
    <source>
        <dbReference type="ARBA" id="ARBA00023157"/>
    </source>
</evidence>
<dbReference type="STRING" id="299467.A0A443RSP2"/>
<evidence type="ECO:0000313" key="18">
    <source>
        <dbReference type="Proteomes" id="UP000288716"/>
    </source>
</evidence>
<evidence type="ECO:0000256" key="16">
    <source>
        <dbReference type="SAM" id="Phobius"/>
    </source>
</evidence>
<dbReference type="UniPathway" id="UPA00378"/>
<feature type="non-terminal residue" evidence="17">
    <location>
        <position position="135"/>
    </location>
</feature>
<keyword evidence="18" id="KW-1185">Reference proteome</keyword>
<feature type="binding site" evidence="15">
    <location>
        <begin position="95"/>
        <end position="99"/>
    </location>
    <ligand>
        <name>substrate</name>
    </ligand>
</feature>
<dbReference type="VEuPathDB" id="VectorBase:LDEU013748"/>
<evidence type="ECO:0000256" key="9">
    <source>
        <dbReference type="ARBA" id="ARBA00022989"/>
    </source>
</evidence>
<protein>
    <submittedName>
        <fullName evidence="17">Alpha-1:6-mannosyl-glycoprotein 2-beta-N-acetylglucosaminyltransferase-like protein</fullName>
    </submittedName>
</protein>
<reference evidence="17 18" key="1">
    <citation type="journal article" date="2018" name="Gigascience">
        <title>Genomes of trombidid mites reveal novel predicted allergens and laterally-transferred genes associated with secondary metabolism.</title>
        <authorList>
            <person name="Dong X."/>
            <person name="Chaisiri K."/>
            <person name="Xia D."/>
            <person name="Armstrong S.D."/>
            <person name="Fang Y."/>
            <person name="Donnelly M.J."/>
            <person name="Kadowaki T."/>
            <person name="McGarry J.W."/>
            <person name="Darby A.C."/>
            <person name="Makepeace B.L."/>
        </authorList>
    </citation>
    <scope>NUCLEOTIDE SEQUENCE [LARGE SCALE GENOMIC DNA]</scope>
    <source>
        <strain evidence="17">UoL-UT</strain>
    </source>
</reference>
<keyword evidence="4 17" id="KW-0328">Glycosyltransferase</keyword>
<evidence type="ECO:0000256" key="8">
    <source>
        <dbReference type="ARBA" id="ARBA00022968"/>
    </source>
</evidence>
<evidence type="ECO:0000256" key="4">
    <source>
        <dbReference type="ARBA" id="ARBA00022676"/>
    </source>
</evidence>
<keyword evidence="8" id="KW-0735">Signal-anchor</keyword>
<keyword evidence="12" id="KW-1015">Disulfide bond</keyword>
<evidence type="ECO:0000256" key="14">
    <source>
        <dbReference type="ARBA" id="ARBA00023211"/>
    </source>
</evidence>
<evidence type="ECO:0000256" key="15">
    <source>
        <dbReference type="PIRSR" id="PIRSR607754-1"/>
    </source>
</evidence>
<dbReference type="GO" id="GO:0005795">
    <property type="term" value="C:Golgi stack"/>
    <property type="evidence" value="ECO:0007669"/>
    <property type="project" value="InterPro"/>
</dbReference>
<keyword evidence="6 16" id="KW-0812">Transmembrane</keyword>
<dbReference type="GO" id="GO:0000139">
    <property type="term" value="C:Golgi membrane"/>
    <property type="evidence" value="ECO:0007669"/>
    <property type="project" value="UniProtKB-SubCell"/>
</dbReference>
<keyword evidence="5 17" id="KW-0808">Transferase</keyword>
<dbReference type="AlphaFoldDB" id="A0A443RSP2"/>
<dbReference type="InterPro" id="IPR007754">
    <property type="entry name" value="GlcNAc_II"/>
</dbReference>
<dbReference type="GO" id="GO:0046872">
    <property type="term" value="F:metal ion binding"/>
    <property type="evidence" value="ECO:0007669"/>
    <property type="project" value="UniProtKB-KW"/>
</dbReference>
<dbReference type="EMBL" id="NCKV01042209">
    <property type="protein sequence ID" value="RWS18292.1"/>
    <property type="molecule type" value="Genomic_DNA"/>
</dbReference>
<comment type="cofactor">
    <cofactor evidence="1">
        <name>Mn(2+)</name>
        <dbReference type="ChEBI" id="CHEBI:29035"/>
    </cofactor>
</comment>
<evidence type="ECO:0000313" key="17">
    <source>
        <dbReference type="EMBL" id="RWS18292.1"/>
    </source>
</evidence>
<name>A0A443RSP2_9ACAR</name>
<evidence type="ECO:0000256" key="10">
    <source>
        <dbReference type="ARBA" id="ARBA00023034"/>
    </source>
</evidence>
<keyword evidence="13" id="KW-0325">Glycoprotein</keyword>
<keyword evidence="7" id="KW-0479">Metal-binding</keyword>
<evidence type="ECO:0000256" key="7">
    <source>
        <dbReference type="ARBA" id="ARBA00022723"/>
    </source>
</evidence>
<comment type="pathway">
    <text evidence="3">Protein modification; protein glycosylation.</text>
</comment>
<dbReference type="OrthoDB" id="6019616at2759"/>
<keyword evidence="10" id="KW-0333">Golgi apparatus</keyword>
<dbReference type="Pfam" id="PF05060">
    <property type="entry name" value="MGAT2"/>
    <property type="match status" value="1"/>
</dbReference>
<evidence type="ECO:0000256" key="2">
    <source>
        <dbReference type="ARBA" id="ARBA00004323"/>
    </source>
</evidence>
<keyword evidence="9 16" id="KW-1133">Transmembrane helix</keyword>
<evidence type="ECO:0000256" key="1">
    <source>
        <dbReference type="ARBA" id="ARBA00001936"/>
    </source>
</evidence>
<keyword evidence="11 16" id="KW-0472">Membrane</keyword>
<accession>A0A443RSP2</accession>
<evidence type="ECO:0000256" key="5">
    <source>
        <dbReference type="ARBA" id="ARBA00022679"/>
    </source>
</evidence>
<evidence type="ECO:0000256" key="6">
    <source>
        <dbReference type="ARBA" id="ARBA00022692"/>
    </source>
</evidence>
<evidence type="ECO:0000256" key="13">
    <source>
        <dbReference type="ARBA" id="ARBA00023180"/>
    </source>
</evidence>
<dbReference type="Proteomes" id="UP000288716">
    <property type="component" value="Unassembled WGS sequence"/>
</dbReference>